<accession>A0A1G7IPP8</accession>
<feature type="compositionally biased region" description="Basic and acidic residues" evidence="2">
    <location>
        <begin position="110"/>
        <end position="121"/>
    </location>
</feature>
<dbReference type="EMBL" id="FNBK01000004">
    <property type="protein sequence ID" value="SDF14677.1"/>
    <property type="molecule type" value="Genomic_DNA"/>
</dbReference>
<comment type="similarity">
    <text evidence="1">Belongs to the NAD(P)-dependent epimerase/dehydratase family.</text>
</comment>
<feature type="domain" description="NAD-dependent epimerase/dehydratase" evidence="3">
    <location>
        <begin position="4"/>
        <end position="223"/>
    </location>
</feature>
<feature type="compositionally biased region" description="Basic and acidic residues" evidence="2">
    <location>
        <begin position="303"/>
        <end position="319"/>
    </location>
</feature>
<name>A0A1G7IPP8_9EURY</name>
<dbReference type="AlphaFoldDB" id="A0A1G7IPP8"/>
<dbReference type="STRING" id="660518.SAMN05216218_10436"/>
<dbReference type="OrthoDB" id="312217at2157"/>
<organism evidence="4 5">
    <name type="scientific">Halorientalis regularis</name>
    <dbReference type="NCBI Taxonomy" id="660518"/>
    <lineage>
        <taxon>Archaea</taxon>
        <taxon>Methanobacteriati</taxon>
        <taxon>Methanobacteriota</taxon>
        <taxon>Stenosarchaea group</taxon>
        <taxon>Halobacteria</taxon>
        <taxon>Halobacteriales</taxon>
        <taxon>Haloarculaceae</taxon>
        <taxon>Halorientalis</taxon>
    </lineage>
</organism>
<dbReference type="PANTHER" id="PTHR43000">
    <property type="entry name" value="DTDP-D-GLUCOSE 4,6-DEHYDRATASE-RELATED"/>
    <property type="match status" value="1"/>
</dbReference>
<feature type="region of interest" description="Disordered" evidence="2">
    <location>
        <begin position="110"/>
        <end position="137"/>
    </location>
</feature>
<dbReference type="Pfam" id="PF01370">
    <property type="entry name" value="Epimerase"/>
    <property type="match status" value="1"/>
</dbReference>
<dbReference type="Proteomes" id="UP000199076">
    <property type="component" value="Unassembled WGS sequence"/>
</dbReference>
<dbReference type="InterPro" id="IPR036291">
    <property type="entry name" value="NAD(P)-bd_dom_sf"/>
</dbReference>
<feature type="region of interest" description="Disordered" evidence="2">
    <location>
        <begin position="302"/>
        <end position="329"/>
    </location>
</feature>
<keyword evidence="5" id="KW-1185">Reference proteome</keyword>
<sequence length="329" mass="35456">MTQALVIGGTRFIGRHTVAELRDHGYDVAICNRGEHENPFADTAVEHVQGDRTDDGDLADAAHAVAPDVVIDCVAYHPRDVRAATRIFDDVEAYVFVSSGAAYGEEAIPKREGETTLHDCSDEQATDDSEASYGPRKAEGDRAVFAAAADGVNAMSVRPCNVYGPHDYTGRVDYWIDRVANHDRVLVPGDGTNVWHRAYVEDVAAALRIVAEDGTPGEAYNAGDRRATTLDELVEGIATVLDESVEIVHAGPRELAAGDIDAEEFPLYRDYPHLLSTAKLSGLGWASTPPEDALAATVEEYVESDRDGSEHGPDREAEARVLGVLDTLA</sequence>
<evidence type="ECO:0000256" key="1">
    <source>
        <dbReference type="ARBA" id="ARBA00007637"/>
    </source>
</evidence>
<dbReference type="SUPFAM" id="SSF51735">
    <property type="entry name" value="NAD(P)-binding Rossmann-fold domains"/>
    <property type="match status" value="1"/>
</dbReference>
<dbReference type="RefSeq" id="WP_092689426.1">
    <property type="nucleotide sequence ID" value="NZ_FNBK01000004.1"/>
</dbReference>
<evidence type="ECO:0000313" key="4">
    <source>
        <dbReference type="EMBL" id="SDF14677.1"/>
    </source>
</evidence>
<reference evidence="5" key="1">
    <citation type="submission" date="2016-10" db="EMBL/GenBank/DDBJ databases">
        <authorList>
            <person name="Varghese N."/>
            <person name="Submissions S."/>
        </authorList>
    </citation>
    <scope>NUCLEOTIDE SEQUENCE [LARGE SCALE GENOMIC DNA]</scope>
    <source>
        <strain evidence="5">IBRC-M 10760</strain>
    </source>
</reference>
<dbReference type="Gene3D" id="3.40.50.720">
    <property type="entry name" value="NAD(P)-binding Rossmann-like Domain"/>
    <property type="match status" value="1"/>
</dbReference>
<evidence type="ECO:0000313" key="5">
    <source>
        <dbReference type="Proteomes" id="UP000199076"/>
    </source>
</evidence>
<gene>
    <name evidence="4" type="ORF">SAMN05216218_10436</name>
</gene>
<proteinExistence type="inferred from homology"/>
<dbReference type="InterPro" id="IPR001509">
    <property type="entry name" value="Epimerase_deHydtase"/>
</dbReference>
<protein>
    <submittedName>
        <fullName evidence="4">Nucleoside-diphosphate-sugar epimerase</fullName>
    </submittedName>
</protein>
<evidence type="ECO:0000256" key="2">
    <source>
        <dbReference type="SAM" id="MobiDB-lite"/>
    </source>
</evidence>
<evidence type="ECO:0000259" key="3">
    <source>
        <dbReference type="Pfam" id="PF01370"/>
    </source>
</evidence>